<feature type="domain" description="RanBD1" evidence="8">
    <location>
        <begin position="636"/>
        <end position="774"/>
    </location>
</feature>
<keyword evidence="4 7" id="KW-1133">Transmembrane helix</keyword>
<feature type="compositionally biased region" description="Basic and acidic residues" evidence="6">
    <location>
        <begin position="417"/>
        <end position="435"/>
    </location>
</feature>
<dbReference type="PANTHER" id="PTHR21236:SF1">
    <property type="entry name" value="PROTEIN YIPF6"/>
    <property type="match status" value="1"/>
</dbReference>
<feature type="transmembrane region" description="Helical" evidence="7">
    <location>
        <begin position="223"/>
        <end position="242"/>
    </location>
</feature>
<gene>
    <name evidence="9" type="ORF">ED733_006319</name>
</gene>
<feature type="compositionally biased region" description="Polar residues" evidence="6">
    <location>
        <begin position="1"/>
        <end position="15"/>
    </location>
</feature>
<dbReference type="InterPro" id="IPR045231">
    <property type="entry name" value="Yip1/4-like"/>
</dbReference>
<feature type="compositionally biased region" description="Basic and acidic residues" evidence="6">
    <location>
        <begin position="619"/>
        <end position="634"/>
    </location>
</feature>
<evidence type="ECO:0000256" key="3">
    <source>
        <dbReference type="ARBA" id="ARBA00022692"/>
    </source>
</evidence>
<keyword evidence="5 7" id="KW-0472">Membrane</keyword>
<accession>A0A5C6GDY1</accession>
<dbReference type="SMART" id="SM00160">
    <property type="entry name" value="RanBD"/>
    <property type="match status" value="1"/>
</dbReference>
<reference evidence="10" key="1">
    <citation type="submission" date="2018-12" db="EMBL/GenBank/DDBJ databases">
        <title>The complete genome of Metarhizium rileyi, a key fungal pathogen of Lepidoptera.</title>
        <authorList>
            <person name="Binneck E."/>
            <person name="Lastra C.C.L."/>
            <person name="Sosa-Gomez D.R."/>
        </authorList>
    </citation>
    <scope>NUCLEOTIDE SEQUENCE [LARGE SCALE GENOMIC DNA]</scope>
    <source>
        <strain evidence="10">Cep018-CH2</strain>
    </source>
</reference>
<feature type="compositionally biased region" description="Polar residues" evidence="6">
    <location>
        <begin position="36"/>
        <end position="65"/>
    </location>
</feature>
<comment type="similarity">
    <text evidence="2">Belongs to the YIP1 family.</text>
</comment>
<dbReference type="Gene3D" id="2.30.29.30">
    <property type="entry name" value="Pleckstrin-homology domain (PH domain)/Phosphotyrosine-binding domain (PTB)"/>
    <property type="match status" value="1"/>
</dbReference>
<feature type="transmembrane region" description="Helical" evidence="7">
    <location>
        <begin position="189"/>
        <end position="211"/>
    </location>
</feature>
<feature type="transmembrane region" description="Helical" evidence="7">
    <location>
        <begin position="248"/>
        <end position="269"/>
    </location>
</feature>
<feature type="region of interest" description="Disordered" evidence="6">
    <location>
        <begin position="1"/>
        <end position="73"/>
    </location>
</feature>
<dbReference type="PANTHER" id="PTHR21236">
    <property type="entry name" value="GOLGI MEMBRANE PROTEIN YIP1"/>
    <property type="match status" value="1"/>
</dbReference>
<comment type="subcellular location">
    <subcellularLocation>
        <location evidence="1">Membrane</location>
        <topology evidence="1">Multi-pass membrane protein</topology>
    </subcellularLocation>
</comment>
<comment type="caution">
    <text evidence="9">The sequence shown here is derived from an EMBL/GenBank/DDBJ whole genome shotgun (WGS) entry which is preliminary data.</text>
</comment>
<feature type="region of interest" description="Disordered" evidence="6">
    <location>
        <begin position="578"/>
        <end position="641"/>
    </location>
</feature>
<dbReference type="EMBL" id="SBHS01000007">
    <property type="protein sequence ID" value="TWU75564.1"/>
    <property type="molecule type" value="Genomic_DNA"/>
</dbReference>
<dbReference type="AlphaFoldDB" id="A0A5C6GDY1"/>
<feature type="region of interest" description="Disordered" evidence="6">
    <location>
        <begin position="316"/>
        <end position="468"/>
    </location>
</feature>
<proteinExistence type="inferred from homology"/>
<evidence type="ECO:0000256" key="5">
    <source>
        <dbReference type="ARBA" id="ARBA00023136"/>
    </source>
</evidence>
<sequence length="796" mass="85333">MASSSARGNYSQSSLENDELIDPDDADLDDFDDPLGNQSVRQPLSGNIGSTSSRPLNETYLTSSIPGEDRRAPQNTIDESVWDTVRRDLLAVWAKLREVLYPRYLLGGTMFDSEGGLRGAYSNIRGAGITGTREELTGLASRMMDAEALLQSNMSPGLRDWDLWGPLIFCLLLSLLLSIAARAEQKDTVFSGVFAMIWLGEAVVTLQIRLLGGNISFAQSVCIIGYTLFPLVIAGLLSALGLHWIPRIPIYTVLVAWSLAAGVSILGGSGVVKNRVAIAVYPLFIFYLASSAQFAHRMPRQQPSILLRTRPPVMADDVQGAGVSPKNESTHVETTEDAETRATRRELKQSSIYDQPDEATASDDNRPETPSLGIPEETREQLKGQVSSPKKKRAHDQLDGEHESQDNDAISITSTDSAKDRTMRLEPEKKRHRDEEPVDITSHPPSGTDIIDQPVQDDSTTSRQSTKECFGSTFAESSFGKLAYTSSGFAALGSSTGGGFSSAKPTLSSFASVKPVLSSETGGKEPAKALAESSPKLSFASSSVLSPFAGLGSGTNGLGGSRFGTGLPGIKPLGNFGAPGAKPLHSENVAKPFGAPESDAEDDGDNDNAEGDSESQPDDPERGVSPEKDVDEKKRPKLHKIAVDDGEAGEVTVVSVRAKMFCLDKQEGWKERGAGMLKINVPHASVEFDDDGAVIPGSFDMSGLETDDSGDGALTGPKVARLILRQDQTHRVILNTAILPAMEFQEKASLKSVGILFTAFEGAETKPVSITMRMSAANSKLFLNEIGAIQRELRGN</sequence>
<protein>
    <recommendedName>
        <fullName evidence="8">RanBD1 domain-containing protein</fullName>
    </recommendedName>
</protein>
<evidence type="ECO:0000259" key="8">
    <source>
        <dbReference type="PROSITE" id="PS50196"/>
    </source>
</evidence>
<feature type="compositionally biased region" description="Acidic residues" evidence="6">
    <location>
        <begin position="598"/>
        <end position="618"/>
    </location>
</feature>
<dbReference type="GO" id="GO:0006888">
    <property type="term" value="P:endoplasmic reticulum to Golgi vesicle-mediated transport"/>
    <property type="evidence" value="ECO:0007669"/>
    <property type="project" value="InterPro"/>
</dbReference>
<feature type="region of interest" description="Disordered" evidence="6">
    <location>
        <begin position="512"/>
        <end position="536"/>
    </location>
</feature>
<organism evidence="9 10">
    <name type="scientific">Metarhizium rileyi (strain RCEF 4871)</name>
    <name type="common">Nomuraea rileyi</name>
    <dbReference type="NCBI Taxonomy" id="1649241"/>
    <lineage>
        <taxon>Eukaryota</taxon>
        <taxon>Fungi</taxon>
        <taxon>Dikarya</taxon>
        <taxon>Ascomycota</taxon>
        <taxon>Pezizomycotina</taxon>
        <taxon>Sordariomycetes</taxon>
        <taxon>Hypocreomycetidae</taxon>
        <taxon>Hypocreales</taxon>
        <taxon>Clavicipitaceae</taxon>
        <taxon>Metarhizium</taxon>
    </lineage>
</organism>
<dbReference type="GO" id="GO:0005802">
    <property type="term" value="C:trans-Golgi network"/>
    <property type="evidence" value="ECO:0007669"/>
    <property type="project" value="TreeGrafter"/>
</dbReference>
<keyword evidence="3 7" id="KW-0812">Transmembrane</keyword>
<evidence type="ECO:0000256" key="4">
    <source>
        <dbReference type="ARBA" id="ARBA00022989"/>
    </source>
</evidence>
<evidence type="ECO:0000256" key="1">
    <source>
        <dbReference type="ARBA" id="ARBA00004141"/>
    </source>
</evidence>
<evidence type="ECO:0000256" key="6">
    <source>
        <dbReference type="SAM" id="MobiDB-lite"/>
    </source>
</evidence>
<dbReference type="GO" id="GO:0016020">
    <property type="term" value="C:membrane"/>
    <property type="evidence" value="ECO:0007669"/>
    <property type="project" value="UniProtKB-SubCell"/>
</dbReference>
<dbReference type="Pfam" id="PF04893">
    <property type="entry name" value="Yip1"/>
    <property type="match status" value="1"/>
</dbReference>
<dbReference type="Proteomes" id="UP000317257">
    <property type="component" value="Unassembled WGS sequence"/>
</dbReference>
<feature type="compositionally biased region" description="Acidic residues" evidence="6">
    <location>
        <begin position="16"/>
        <end position="33"/>
    </location>
</feature>
<evidence type="ECO:0000313" key="10">
    <source>
        <dbReference type="Proteomes" id="UP000317257"/>
    </source>
</evidence>
<dbReference type="InterPro" id="IPR006977">
    <property type="entry name" value="Yip1_dom"/>
</dbReference>
<feature type="transmembrane region" description="Helical" evidence="7">
    <location>
        <begin position="163"/>
        <end position="183"/>
    </location>
</feature>
<evidence type="ECO:0000256" key="2">
    <source>
        <dbReference type="ARBA" id="ARBA00010596"/>
    </source>
</evidence>
<name>A0A5C6GDY1_METRR</name>
<evidence type="ECO:0000313" key="9">
    <source>
        <dbReference type="EMBL" id="TWU75564.1"/>
    </source>
</evidence>
<feature type="compositionally biased region" description="Polar residues" evidence="6">
    <location>
        <begin position="407"/>
        <end position="416"/>
    </location>
</feature>
<feature type="transmembrane region" description="Helical" evidence="7">
    <location>
        <begin position="276"/>
        <end position="295"/>
    </location>
</feature>
<feature type="compositionally biased region" description="Basic and acidic residues" evidence="6">
    <location>
        <begin position="395"/>
        <end position="405"/>
    </location>
</feature>
<dbReference type="InterPro" id="IPR000156">
    <property type="entry name" value="Ran_bind_dom"/>
</dbReference>
<evidence type="ECO:0000256" key="7">
    <source>
        <dbReference type="SAM" id="Phobius"/>
    </source>
</evidence>
<feature type="compositionally biased region" description="Basic and acidic residues" evidence="6">
    <location>
        <begin position="328"/>
        <end position="348"/>
    </location>
</feature>
<dbReference type="InterPro" id="IPR011993">
    <property type="entry name" value="PH-like_dom_sf"/>
</dbReference>
<dbReference type="PROSITE" id="PS50196">
    <property type="entry name" value="RANBD1"/>
    <property type="match status" value="1"/>
</dbReference>
<dbReference type="SUPFAM" id="SSF50729">
    <property type="entry name" value="PH domain-like"/>
    <property type="match status" value="1"/>
</dbReference>